<sequence>MGRGKSYYTIGEVANLLKEKYSDLSISKIRYLHRRGLLTPDRTAGGYRKFTQKDLKQLDTVLKLQRDNYLPLEVIKEKISLKKKGPDLTEVVAPGDIAQISFDELLDRSKDLGPLSLEQLVGISELDQEQVLEMESFGLISSSKGEEGAFFDGFDLQIVKTVSQFSSYGIYPRHLKMFENFTERSAAFIESVILPKLRSNNPEQRQSAAQEADDLKTLVLKLQFFLLEKKVRSLLR</sequence>
<keyword evidence="2" id="KW-1185">Reference proteome</keyword>
<dbReference type="InterPro" id="IPR000551">
    <property type="entry name" value="MerR-type_HTH_dom"/>
</dbReference>
<accession>A0A6V8P4Y7</accession>
<name>A0A6V8P4Y7_9ACTN</name>
<dbReference type="InterPro" id="IPR047057">
    <property type="entry name" value="MerR_fam"/>
</dbReference>
<evidence type="ECO:0000313" key="1">
    <source>
        <dbReference type="EMBL" id="GFP27407.1"/>
    </source>
</evidence>
<dbReference type="InterPro" id="IPR009061">
    <property type="entry name" value="DNA-bd_dom_put_sf"/>
</dbReference>
<organism evidence="1 2">
    <name type="scientific">Candidatus Hakubella thermalkaliphila</name>
    <dbReference type="NCBI Taxonomy" id="2754717"/>
    <lineage>
        <taxon>Bacteria</taxon>
        <taxon>Bacillati</taxon>
        <taxon>Actinomycetota</taxon>
        <taxon>Actinomycetota incertae sedis</taxon>
        <taxon>Candidatus Hakubellales</taxon>
        <taxon>Candidatus Hakubellaceae</taxon>
        <taxon>Candidatus Hakubella</taxon>
    </lineage>
</organism>
<dbReference type="Gene3D" id="1.10.1660.10">
    <property type="match status" value="1"/>
</dbReference>
<dbReference type="Proteomes" id="UP000591948">
    <property type="component" value="Unassembled WGS sequence"/>
</dbReference>
<dbReference type="PANTHER" id="PTHR30204:SF89">
    <property type="entry name" value="HTH MERR-TYPE DOMAIN-CONTAINING PROTEIN"/>
    <property type="match status" value="1"/>
</dbReference>
<dbReference type="PROSITE" id="PS50937">
    <property type="entry name" value="HTH_MERR_2"/>
    <property type="match status" value="1"/>
</dbReference>
<gene>
    <name evidence="1" type="ORF">HKBW3S33_00820</name>
</gene>
<reference evidence="1 2" key="1">
    <citation type="journal article" date="2020" name="Front. Microbiol.">
        <title>Single-cell genomics of novel Actinobacteria with the Wood-Ljungdahl pathway discovered in a serpentinizing system.</title>
        <authorList>
            <person name="Merino N."/>
            <person name="Kawai M."/>
            <person name="Boyd E.S."/>
            <person name="Colman D.R."/>
            <person name="McGlynn S.E."/>
            <person name="Nealson K.H."/>
            <person name="Kurokawa K."/>
            <person name="Hongoh Y."/>
        </authorList>
    </citation>
    <scope>NUCLEOTIDE SEQUENCE [LARGE SCALE GENOMIC DNA]</scope>
    <source>
        <strain evidence="1 2">S33</strain>
    </source>
</reference>
<dbReference type="CDD" id="cd00592">
    <property type="entry name" value="HTH_MerR-like"/>
    <property type="match status" value="1"/>
</dbReference>
<dbReference type="SUPFAM" id="SSF46955">
    <property type="entry name" value="Putative DNA-binding domain"/>
    <property type="match status" value="1"/>
</dbReference>
<comment type="caution">
    <text evidence="1">The sequence shown here is derived from an EMBL/GenBank/DDBJ whole genome shotgun (WGS) entry which is preliminary data.</text>
</comment>
<evidence type="ECO:0000313" key="2">
    <source>
        <dbReference type="Proteomes" id="UP000591948"/>
    </source>
</evidence>
<dbReference type="GO" id="GO:0003677">
    <property type="term" value="F:DNA binding"/>
    <property type="evidence" value="ECO:0007669"/>
    <property type="project" value="UniProtKB-KW"/>
</dbReference>
<dbReference type="Pfam" id="PF13411">
    <property type="entry name" value="MerR_1"/>
    <property type="match status" value="1"/>
</dbReference>
<protein>
    <submittedName>
        <fullName evidence="1">Uncharacterized protein</fullName>
    </submittedName>
</protein>
<proteinExistence type="predicted"/>
<dbReference type="GO" id="GO:0003700">
    <property type="term" value="F:DNA-binding transcription factor activity"/>
    <property type="evidence" value="ECO:0007669"/>
    <property type="project" value="InterPro"/>
</dbReference>
<dbReference type="PANTHER" id="PTHR30204">
    <property type="entry name" value="REDOX-CYCLING DRUG-SENSING TRANSCRIPTIONAL ACTIVATOR SOXR"/>
    <property type="match status" value="1"/>
</dbReference>
<dbReference type="SMART" id="SM00422">
    <property type="entry name" value="HTH_MERR"/>
    <property type="match status" value="1"/>
</dbReference>
<dbReference type="EMBL" id="BLRY01000033">
    <property type="protein sequence ID" value="GFP27407.1"/>
    <property type="molecule type" value="Genomic_DNA"/>
</dbReference>